<reference evidence="2" key="1">
    <citation type="journal article" date="2019" name="Int. J. Syst. Evol. Microbiol.">
        <title>The Global Catalogue of Microorganisms (GCM) 10K type strain sequencing project: providing services to taxonomists for standard genome sequencing and annotation.</title>
        <authorList>
            <consortium name="The Broad Institute Genomics Platform"/>
            <consortium name="The Broad Institute Genome Sequencing Center for Infectious Disease"/>
            <person name="Wu L."/>
            <person name="Ma J."/>
        </authorList>
    </citation>
    <scope>NUCLEOTIDE SEQUENCE [LARGE SCALE GENOMIC DNA]</scope>
    <source>
        <strain evidence="2">CECT 7069</strain>
    </source>
</reference>
<comment type="caution">
    <text evidence="1">The sequence shown here is derived from an EMBL/GenBank/DDBJ whole genome shotgun (WGS) entry which is preliminary data.</text>
</comment>
<dbReference type="GO" id="GO:0032259">
    <property type="term" value="P:methylation"/>
    <property type="evidence" value="ECO:0007669"/>
    <property type="project" value="UniProtKB-KW"/>
</dbReference>
<dbReference type="SUPFAM" id="SSF53335">
    <property type="entry name" value="S-adenosyl-L-methionine-dependent methyltransferases"/>
    <property type="match status" value="1"/>
</dbReference>
<dbReference type="RefSeq" id="WP_238227018.1">
    <property type="nucleotide sequence ID" value="NZ_BPQD01000024.1"/>
</dbReference>
<evidence type="ECO:0000313" key="2">
    <source>
        <dbReference type="Proteomes" id="UP001224644"/>
    </source>
</evidence>
<sequence>MTERDDAGEELVHLPDNHHGLHYMAFMAHVSRVRDSKRYLEIGVSQGHLLSQIHTEVAIAVDPALQISFNVCENKTIVTFVQVPSDTFFAEYNYAALAKGKPDLIFLDGMHTFEYLLRDFYNAEAISTNRTLIVLHDCMPLNAEMAERNAKTSAEIGKHSRFPYHWTGDVWKIIPILQAYRPDLRVVYVDCPPTGLVCVTNLDPSSRVLEDGYFQIVDAFRARDNDLRAIDAMYGTITITPSSRITNDSDLTLYFKG</sequence>
<keyword evidence="2" id="KW-1185">Reference proteome</keyword>
<gene>
    <name evidence="1" type="ORF">QWZ12_00580</name>
</gene>
<organism evidence="1 2">
    <name type="scientific">Methylobacterium adhaesivum</name>
    <dbReference type="NCBI Taxonomy" id="333297"/>
    <lineage>
        <taxon>Bacteria</taxon>
        <taxon>Pseudomonadati</taxon>
        <taxon>Pseudomonadota</taxon>
        <taxon>Alphaproteobacteria</taxon>
        <taxon>Hyphomicrobiales</taxon>
        <taxon>Methylobacteriaceae</taxon>
        <taxon>Methylobacterium</taxon>
    </lineage>
</organism>
<dbReference type="Pfam" id="PF13578">
    <property type="entry name" value="Methyltransf_24"/>
    <property type="match status" value="1"/>
</dbReference>
<accession>A0ABT8BAQ1</accession>
<evidence type="ECO:0000313" key="1">
    <source>
        <dbReference type="EMBL" id="MDN3589099.1"/>
    </source>
</evidence>
<dbReference type="Gene3D" id="3.40.50.150">
    <property type="entry name" value="Vaccinia Virus protein VP39"/>
    <property type="match status" value="1"/>
</dbReference>
<dbReference type="GO" id="GO:0008168">
    <property type="term" value="F:methyltransferase activity"/>
    <property type="evidence" value="ECO:0007669"/>
    <property type="project" value="UniProtKB-KW"/>
</dbReference>
<keyword evidence="1" id="KW-0489">Methyltransferase</keyword>
<dbReference type="EMBL" id="JAUFPX010000001">
    <property type="protein sequence ID" value="MDN3589099.1"/>
    <property type="molecule type" value="Genomic_DNA"/>
</dbReference>
<dbReference type="Proteomes" id="UP001224644">
    <property type="component" value="Unassembled WGS sequence"/>
</dbReference>
<name>A0ABT8BAQ1_9HYPH</name>
<keyword evidence="1" id="KW-0808">Transferase</keyword>
<proteinExistence type="predicted"/>
<protein>
    <submittedName>
        <fullName evidence="1">Class I SAM-dependent methyltransferase</fullName>
    </submittedName>
</protein>
<dbReference type="InterPro" id="IPR029063">
    <property type="entry name" value="SAM-dependent_MTases_sf"/>
</dbReference>